<dbReference type="InterPro" id="IPR013607">
    <property type="entry name" value="Phospholipase_A2-like"/>
</dbReference>
<protein>
    <submittedName>
        <fullName evidence="3">Capsid protein</fullName>
    </submittedName>
</protein>
<feature type="region of interest" description="Disordered" evidence="1">
    <location>
        <begin position="74"/>
        <end position="146"/>
    </location>
</feature>
<evidence type="ECO:0000259" key="2">
    <source>
        <dbReference type="Pfam" id="PF08398"/>
    </source>
</evidence>
<dbReference type="EMBL" id="KR816217">
    <property type="protein sequence ID" value="AKO22258.1"/>
    <property type="molecule type" value="Genomic_DNA"/>
</dbReference>
<feature type="non-terminal residue" evidence="3">
    <location>
        <position position="146"/>
    </location>
</feature>
<feature type="domain" description="Phospholipase A2-like" evidence="2">
    <location>
        <begin position="2"/>
        <end position="63"/>
    </location>
</feature>
<name>A0A0H4FKS5_9VIRU</name>
<organism evidence="3">
    <name type="scientific">Parvovirus fur seal/ATROP68/BR/2012</name>
    <dbReference type="NCBI Taxonomy" id="1676476"/>
    <lineage>
        <taxon>Viruses</taxon>
        <taxon>Monodnaviria</taxon>
        <taxon>Shotokuvirae</taxon>
        <taxon>Cossaviricota</taxon>
        <taxon>Quintoviricetes</taxon>
        <taxon>Piccovirales</taxon>
        <taxon>Parvoviridae</taxon>
    </lineage>
</organism>
<dbReference type="GO" id="GO:0005198">
    <property type="term" value="F:structural molecule activity"/>
    <property type="evidence" value="ECO:0007669"/>
    <property type="project" value="InterPro"/>
</dbReference>
<reference evidence="3" key="1">
    <citation type="journal article" date="2016" name="PLoS ONE">
        <title>Metagenomic Survey of Viral Diversity Obtained from Feces of Subantarctic and South American Fur Seals.</title>
        <authorList>
            <person name="Kluge M."/>
            <person name="Campos F.S."/>
            <person name="Tavares M."/>
            <person name="de Amorim D.B."/>
            <person name="Valdez F.P."/>
            <person name="Giongo A."/>
            <person name="Roehe P.M."/>
            <person name="Franco A.C."/>
        </authorList>
    </citation>
    <scope>NUCLEOTIDE SEQUENCE</scope>
    <source>
        <strain evidence="3">Fur seal/ATROP68/BR/2012</strain>
    </source>
</reference>
<evidence type="ECO:0000256" key="1">
    <source>
        <dbReference type="SAM" id="MobiDB-lite"/>
    </source>
</evidence>
<dbReference type="Pfam" id="PF08398">
    <property type="entry name" value="Phospholip_A2_4"/>
    <property type="match status" value="1"/>
</dbReference>
<sequence>DRGDPTNESDAAAQRHDHWYQAYQDSGHNPYWHHNKADEQFIKDTNHAKDWGGKVGNFVFKVKRALAPSLDAAAEASAKTRVPAQFGGTLAGSKKRPPQHIWWNLAAKKRKAQAAKRTNQPEDPEEGPAPKQPNMNNGDQPDGMDT</sequence>
<accession>A0A0H4FKS5</accession>
<evidence type="ECO:0000313" key="3">
    <source>
        <dbReference type="EMBL" id="AKO22258.1"/>
    </source>
</evidence>
<proteinExistence type="predicted"/>
<feature type="non-terminal residue" evidence="3">
    <location>
        <position position="1"/>
    </location>
</feature>